<keyword evidence="2" id="KW-1185">Reference proteome</keyword>
<evidence type="ECO:0000313" key="1">
    <source>
        <dbReference type="EMBL" id="KAI8560020.1"/>
    </source>
</evidence>
<protein>
    <submittedName>
        <fullName evidence="1">Uncharacterized protein</fullName>
    </submittedName>
</protein>
<dbReference type="EMBL" id="CM046391">
    <property type="protein sequence ID" value="KAI8560020.1"/>
    <property type="molecule type" value="Genomic_DNA"/>
</dbReference>
<comment type="caution">
    <text evidence="1">The sequence shown here is derived from an EMBL/GenBank/DDBJ whole genome shotgun (WGS) entry which is preliminary data.</text>
</comment>
<organism evidence="1 2">
    <name type="scientific">Rhododendron molle</name>
    <name type="common">Chinese azalea</name>
    <name type="synonym">Azalea mollis</name>
    <dbReference type="NCBI Taxonomy" id="49168"/>
    <lineage>
        <taxon>Eukaryota</taxon>
        <taxon>Viridiplantae</taxon>
        <taxon>Streptophyta</taxon>
        <taxon>Embryophyta</taxon>
        <taxon>Tracheophyta</taxon>
        <taxon>Spermatophyta</taxon>
        <taxon>Magnoliopsida</taxon>
        <taxon>eudicotyledons</taxon>
        <taxon>Gunneridae</taxon>
        <taxon>Pentapetalae</taxon>
        <taxon>asterids</taxon>
        <taxon>Ericales</taxon>
        <taxon>Ericaceae</taxon>
        <taxon>Ericoideae</taxon>
        <taxon>Rhodoreae</taxon>
        <taxon>Rhododendron</taxon>
    </lineage>
</organism>
<reference evidence="1" key="1">
    <citation type="submission" date="2022-02" db="EMBL/GenBank/DDBJ databases">
        <title>Plant Genome Project.</title>
        <authorList>
            <person name="Zhang R.-G."/>
        </authorList>
    </citation>
    <scope>NUCLEOTIDE SEQUENCE</scope>
    <source>
        <strain evidence="1">AT1</strain>
    </source>
</reference>
<gene>
    <name evidence="1" type="ORF">RHMOL_Rhmol04G0222200</name>
</gene>
<accession>A0ACC0P3E4</accession>
<dbReference type="Proteomes" id="UP001062846">
    <property type="component" value="Chromosome 4"/>
</dbReference>
<sequence>MALFFAALGLGYLYTCSKLQNHALFNSLPEKLNKLPYVQYHLKQRFILNKISKLTDFKHQKLCYWVLITPPNLNFASL</sequence>
<evidence type="ECO:0000313" key="2">
    <source>
        <dbReference type="Proteomes" id="UP001062846"/>
    </source>
</evidence>
<proteinExistence type="predicted"/>
<name>A0ACC0P3E4_RHOML</name>